<keyword evidence="2" id="KW-1185">Reference proteome</keyword>
<dbReference type="EMBL" id="BLLK01000022">
    <property type="protein sequence ID" value="GFH46004.1"/>
    <property type="molecule type" value="Genomic_DNA"/>
</dbReference>
<gene>
    <name evidence="1" type="ORF">CTEN210_02478</name>
</gene>
<dbReference type="AlphaFoldDB" id="A0AAD3CJN1"/>
<organism evidence="1 2">
    <name type="scientific">Chaetoceros tenuissimus</name>
    <dbReference type="NCBI Taxonomy" id="426638"/>
    <lineage>
        <taxon>Eukaryota</taxon>
        <taxon>Sar</taxon>
        <taxon>Stramenopiles</taxon>
        <taxon>Ochrophyta</taxon>
        <taxon>Bacillariophyta</taxon>
        <taxon>Coscinodiscophyceae</taxon>
        <taxon>Chaetocerotophycidae</taxon>
        <taxon>Chaetocerotales</taxon>
        <taxon>Chaetocerotaceae</taxon>
        <taxon>Chaetoceros</taxon>
    </lineage>
</organism>
<evidence type="ECO:0000313" key="2">
    <source>
        <dbReference type="Proteomes" id="UP001054902"/>
    </source>
</evidence>
<evidence type="ECO:0000313" key="1">
    <source>
        <dbReference type="EMBL" id="GFH46004.1"/>
    </source>
</evidence>
<reference evidence="1 2" key="1">
    <citation type="journal article" date="2021" name="Sci. Rep.">
        <title>The genome of the diatom Chaetoceros tenuissimus carries an ancient integrated fragment of an extant virus.</title>
        <authorList>
            <person name="Hongo Y."/>
            <person name="Kimura K."/>
            <person name="Takaki Y."/>
            <person name="Yoshida Y."/>
            <person name="Baba S."/>
            <person name="Kobayashi G."/>
            <person name="Nagasaki K."/>
            <person name="Hano T."/>
            <person name="Tomaru Y."/>
        </authorList>
    </citation>
    <scope>NUCLEOTIDE SEQUENCE [LARGE SCALE GENOMIC DNA]</scope>
    <source>
        <strain evidence="1 2">NIES-3715</strain>
    </source>
</reference>
<accession>A0AAD3CJN1</accession>
<name>A0AAD3CJN1_9STRA</name>
<proteinExistence type="predicted"/>
<protein>
    <submittedName>
        <fullName evidence="1">Uncharacterized protein</fullName>
    </submittedName>
</protein>
<comment type="caution">
    <text evidence="1">The sequence shown here is derived from an EMBL/GenBank/DDBJ whole genome shotgun (WGS) entry which is preliminary data.</text>
</comment>
<dbReference type="SUPFAM" id="SSF63829">
    <property type="entry name" value="Calcium-dependent phosphotriesterase"/>
    <property type="match status" value="1"/>
</dbReference>
<dbReference type="Proteomes" id="UP001054902">
    <property type="component" value="Unassembled WGS sequence"/>
</dbReference>
<sequence length="445" mass="49321">MTSLPEPDPSLSYLTPQPALKGQTLFLGGELGADDRIYCIPGHNSRVMVIDPTTDQCVQIGPEYQGKFKWLRGIQACNGVVYGLQCHSPEVLRIDATALEKVHGRDKEANPDLADYLDKHVKISTISVPYDIFFEDPEEAKKEKDMIWKYHGGAISPIDNCIYCIPQSATRVLRIDPVNDKCEFVGPKLEGKYKWYGGLAAKDGCVYGIPHNSGSVLRIWPKVVGDDVKVEVTLHGDFGENSHQWHGAGMCSDGNIVCIPNNVSKVLMIRPAEKGHEEVGPKLEIIGDEDVVGTGDNAGRRDRKYKYLGAMSDTLSNVYCIPSGTERVLRVNTRTNVVDEIGPSLYESGMERLKQNKWQNGFYSDVDTSMYAIPLAAETVLKVELTTQNHNSDDEVFPVVKTLGLPFDPNSNLAKWEGGTKAPNGNMYCMPNNFKKVLKIEPTRV</sequence>